<accession>A0A419SJX2</accession>
<name>A0A419SJX2_9BACL</name>
<dbReference type="RefSeq" id="WP_120189544.1">
    <property type="nucleotide sequence ID" value="NZ_MCHY01000008.1"/>
</dbReference>
<dbReference type="OrthoDB" id="1808701at2"/>
<gene>
    <name evidence="1" type="ORF">BEP19_07685</name>
</gene>
<organism evidence="1 2">
    <name type="scientific">Ammoniphilus oxalaticus</name>
    <dbReference type="NCBI Taxonomy" id="66863"/>
    <lineage>
        <taxon>Bacteria</taxon>
        <taxon>Bacillati</taxon>
        <taxon>Bacillota</taxon>
        <taxon>Bacilli</taxon>
        <taxon>Bacillales</taxon>
        <taxon>Paenibacillaceae</taxon>
        <taxon>Aneurinibacillus group</taxon>
        <taxon>Ammoniphilus</taxon>
    </lineage>
</organism>
<evidence type="ECO:0000313" key="2">
    <source>
        <dbReference type="Proteomes" id="UP000284219"/>
    </source>
</evidence>
<dbReference type="EMBL" id="MCHY01000008">
    <property type="protein sequence ID" value="RKD24275.1"/>
    <property type="molecule type" value="Genomic_DNA"/>
</dbReference>
<dbReference type="Proteomes" id="UP000284219">
    <property type="component" value="Unassembled WGS sequence"/>
</dbReference>
<protein>
    <submittedName>
        <fullName evidence="1">Uncharacterized protein</fullName>
    </submittedName>
</protein>
<dbReference type="AlphaFoldDB" id="A0A419SJX2"/>
<keyword evidence="2" id="KW-1185">Reference proteome</keyword>
<sequence length="76" mass="8889">MELPKADDYDRRLSLLCQHVATICCSNEFKKLHKEMSRIYRRNGLRDATRIAFQDSLFSIYLEQVQPEAGEELLSP</sequence>
<proteinExistence type="predicted"/>
<reference evidence="1 2" key="1">
    <citation type="submission" date="2016-08" db="EMBL/GenBank/DDBJ databases">
        <title>Novel Firmicute Genomes.</title>
        <authorList>
            <person name="Poppleton D.I."/>
            <person name="Gribaldo S."/>
        </authorList>
    </citation>
    <scope>NUCLEOTIDE SEQUENCE [LARGE SCALE GENOMIC DNA]</scope>
    <source>
        <strain evidence="1 2">RAOx-1</strain>
    </source>
</reference>
<evidence type="ECO:0000313" key="1">
    <source>
        <dbReference type="EMBL" id="RKD24275.1"/>
    </source>
</evidence>
<comment type="caution">
    <text evidence="1">The sequence shown here is derived from an EMBL/GenBank/DDBJ whole genome shotgun (WGS) entry which is preliminary data.</text>
</comment>